<dbReference type="PANTHER" id="PTHR43433:SF5">
    <property type="entry name" value="AB HYDROLASE-1 DOMAIN-CONTAINING PROTEIN"/>
    <property type="match status" value="1"/>
</dbReference>
<keyword evidence="3" id="KW-1185">Reference proteome</keyword>
<dbReference type="AlphaFoldDB" id="A0A1I7DDR8"/>
<evidence type="ECO:0000313" key="2">
    <source>
        <dbReference type="EMBL" id="SFU09852.1"/>
    </source>
</evidence>
<dbReference type="Gene3D" id="3.40.50.1820">
    <property type="entry name" value="alpha/beta hydrolase"/>
    <property type="match status" value="1"/>
</dbReference>
<dbReference type="PANTHER" id="PTHR43433">
    <property type="entry name" value="HYDROLASE, ALPHA/BETA FOLD FAMILY PROTEIN"/>
    <property type="match status" value="1"/>
</dbReference>
<dbReference type="InterPro" id="IPR029058">
    <property type="entry name" value="AB_hydrolase_fold"/>
</dbReference>
<dbReference type="GO" id="GO:0004806">
    <property type="term" value="F:triacylglycerol lipase activity"/>
    <property type="evidence" value="ECO:0007669"/>
    <property type="project" value="TreeGrafter"/>
</dbReference>
<dbReference type="EMBL" id="FPBA01000049">
    <property type="protein sequence ID" value="SFU09852.1"/>
    <property type="molecule type" value="Genomic_DNA"/>
</dbReference>
<dbReference type="STRING" id="1296565.SAMN05660657_05659"/>
<organism evidence="2 3">
    <name type="scientific">Geodermatophilus amargosae</name>
    <dbReference type="NCBI Taxonomy" id="1296565"/>
    <lineage>
        <taxon>Bacteria</taxon>
        <taxon>Bacillati</taxon>
        <taxon>Actinomycetota</taxon>
        <taxon>Actinomycetes</taxon>
        <taxon>Geodermatophilales</taxon>
        <taxon>Geodermatophilaceae</taxon>
        <taxon>Geodermatophilus</taxon>
    </lineage>
</organism>
<dbReference type="SUPFAM" id="SSF53474">
    <property type="entry name" value="alpha/beta-Hydrolases"/>
    <property type="match status" value="1"/>
</dbReference>
<dbReference type="InterPro" id="IPR050471">
    <property type="entry name" value="AB_hydrolase"/>
</dbReference>
<feature type="domain" description="AB hydrolase-1" evidence="1">
    <location>
        <begin position="38"/>
        <end position="277"/>
    </location>
</feature>
<dbReference type="PRINTS" id="PR00111">
    <property type="entry name" value="ABHYDROLASE"/>
</dbReference>
<evidence type="ECO:0000313" key="3">
    <source>
        <dbReference type="Proteomes" id="UP000199546"/>
    </source>
</evidence>
<dbReference type="Pfam" id="PF00561">
    <property type="entry name" value="Abhydrolase_1"/>
    <property type="match status" value="1"/>
</dbReference>
<dbReference type="OrthoDB" id="7958481at2"/>
<evidence type="ECO:0000259" key="1">
    <source>
        <dbReference type="Pfam" id="PF00561"/>
    </source>
</evidence>
<reference evidence="3" key="1">
    <citation type="submission" date="2016-10" db="EMBL/GenBank/DDBJ databases">
        <authorList>
            <person name="Varghese N."/>
            <person name="Submissions S."/>
        </authorList>
    </citation>
    <scope>NUCLEOTIDE SEQUENCE [LARGE SCALE GENOMIC DNA]</scope>
    <source>
        <strain evidence="3">DSM 46136</strain>
    </source>
</reference>
<dbReference type="InterPro" id="IPR000073">
    <property type="entry name" value="AB_hydrolase_1"/>
</dbReference>
<protein>
    <submittedName>
        <fullName evidence="2">Pimeloyl-ACP methyl ester carboxylesterase</fullName>
    </submittedName>
</protein>
<gene>
    <name evidence="2" type="ORF">SAMN05660657_05659</name>
</gene>
<accession>A0A1I7DDR8</accession>
<sequence length="303" mass="32243">MDTQTGTVRAQAHPRVQTAQANGIEIAYEIFGDPSARPLVLVMGAGAQMLLWHEELCQALVDRGFFVVRFDNRDAGLSTHLHDEVPDVRAAAAGDLSSAPYTLEDMANDTAGLLEALGLDSAHVLGVSLGAMVAQTLAVRHSARVRSLTSIMSAPAVTVDWEAVEARPPATSREEYVEQVLQMFRLIGSPGYRADEARLADVAGRSYDRAHDPAGGVRQLLAIAASGDRTEQLRSIRVPTLVVHGEADPVVPVAAGRATAEAIADAELLVLPGMGHSLPRELWPTIVDAVVRTADRAADARAQ</sequence>
<name>A0A1I7DDR8_9ACTN</name>
<dbReference type="Proteomes" id="UP000199546">
    <property type="component" value="Unassembled WGS sequence"/>
</dbReference>
<proteinExistence type="predicted"/>
<dbReference type="RefSeq" id="WP_093585210.1">
    <property type="nucleotide sequence ID" value="NZ_FPBA01000049.1"/>
</dbReference>
<dbReference type="GO" id="GO:0046503">
    <property type="term" value="P:glycerolipid catabolic process"/>
    <property type="evidence" value="ECO:0007669"/>
    <property type="project" value="TreeGrafter"/>
</dbReference>